<dbReference type="AlphaFoldDB" id="A0A5B7H846"/>
<organism evidence="1 2">
    <name type="scientific">Portunus trituberculatus</name>
    <name type="common">Swimming crab</name>
    <name type="synonym">Neptunus trituberculatus</name>
    <dbReference type="NCBI Taxonomy" id="210409"/>
    <lineage>
        <taxon>Eukaryota</taxon>
        <taxon>Metazoa</taxon>
        <taxon>Ecdysozoa</taxon>
        <taxon>Arthropoda</taxon>
        <taxon>Crustacea</taxon>
        <taxon>Multicrustacea</taxon>
        <taxon>Malacostraca</taxon>
        <taxon>Eumalacostraca</taxon>
        <taxon>Eucarida</taxon>
        <taxon>Decapoda</taxon>
        <taxon>Pleocyemata</taxon>
        <taxon>Brachyura</taxon>
        <taxon>Eubrachyura</taxon>
        <taxon>Portunoidea</taxon>
        <taxon>Portunidae</taxon>
        <taxon>Portuninae</taxon>
        <taxon>Portunus</taxon>
    </lineage>
</organism>
<evidence type="ECO:0000313" key="2">
    <source>
        <dbReference type="Proteomes" id="UP000324222"/>
    </source>
</evidence>
<comment type="caution">
    <text evidence="1">The sequence shown here is derived from an EMBL/GenBank/DDBJ whole genome shotgun (WGS) entry which is preliminary data.</text>
</comment>
<dbReference type="EMBL" id="VSRR010026002">
    <property type="protein sequence ID" value="MPC67272.1"/>
    <property type="molecule type" value="Genomic_DNA"/>
</dbReference>
<reference evidence="1 2" key="1">
    <citation type="submission" date="2019-05" db="EMBL/GenBank/DDBJ databases">
        <title>Another draft genome of Portunus trituberculatus and its Hox gene families provides insights of decapod evolution.</title>
        <authorList>
            <person name="Jeong J.-H."/>
            <person name="Song I."/>
            <person name="Kim S."/>
            <person name="Choi T."/>
            <person name="Kim D."/>
            <person name="Ryu S."/>
            <person name="Kim W."/>
        </authorList>
    </citation>
    <scope>NUCLEOTIDE SEQUENCE [LARGE SCALE GENOMIC DNA]</scope>
    <source>
        <tissue evidence="1">Muscle</tissue>
    </source>
</reference>
<dbReference type="Proteomes" id="UP000324222">
    <property type="component" value="Unassembled WGS sequence"/>
</dbReference>
<sequence length="67" mass="7372">MTIAIKSNPHKYSIVSSPPTPCIEGSNSWRVAGSQMCSFSLTNSNIFSTSGHHIFKPFFVTSQHKQS</sequence>
<accession>A0A5B7H846</accession>
<evidence type="ECO:0000313" key="1">
    <source>
        <dbReference type="EMBL" id="MPC67272.1"/>
    </source>
</evidence>
<protein>
    <submittedName>
        <fullName evidence="1">Uncharacterized protein</fullName>
    </submittedName>
</protein>
<gene>
    <name evidence="1" type="ORF">E2C01_061445</name>
</gene>
<proteinExistence type="predicted"/>
<keyword evidence="2" id="KW-1185">Reference proteome</keyword>
<name>A0A5B7H846_PORTR</name>